<dbReference type="PIRSF" id="PIRSF039085">
    <property type="entry name" value="ABC_ATPase_HisP"/>
    <property type="match status" value="1"/>
</dbReference>
<dbReference type="EMBL" id="CP070499">
    <property type="protein sequence ID" value="QSB17443.1"/>
    <property type="molecule type" value="Genomic_DNA"/>
</dbReference>
<dbReference type="Pfam" id="PF00005">
    <property type="entry name" value="ABC_tran"/>
    <property type="match status" value="1"/>
</dbReference>
<dbReference type="CDD" id="cd03262">
    <property type="entry name" value="ABC_HisP_GlnQ"/>
    <property type="match status" value="1"/>
</dbReference>
<protein>
    <recommendedName>
        <fullName evidence="5">ABC-type polar-amino-acid transporter</fullName>
        <ecNumber evidence="5">7.4.2.1</ecNumber>
    </recommendedName>
</protein>
<dbReference type="SMART" id="SM00382">
    <property type="entry name" value="AAA"/>
    <property type="match status" value="1"/>
</dbReference>
<dbReference type="PROSITE" id="PS00211">
    <property type="entry name" value="ABC_TRANSPORTER_1"/>
    <property type="match status" value="1"/>
</dbReference>
<dbReference type="InterPro" id="IPR003593">
    <property type="entry name" value="AAA+_ATPase"/>
</dbReference>
<dbReference type="EC" id="7.4.2.1" evidence="5"/>
<dbReference type="GO" id="GO:0005524">
    <property type="term" value="F:ATP binding"/>
    <property type="evidence" value="ECO:0007669"/>
    <property type="project" value="UniProtKB-KW"/>
</dbReference>
<dbReference type="InterPro" id="IPR003439">
    <property type="entry name" value="ABC_transporter-like_ATP-bd"/>
</dbReference>
<dbReference type="KEGG" id="nhy:JQS43_19275"/>
<evidence type="ECO:0000256" key="5">
    <source>
        <dbReference type="ARBA" id="ARBA00038850"/>
    </source>
</evidence>
<feature type="domain" description="ABC transporter" evidence="7">
    <location>
        <begin position="10"/>
        <end position="254"/>
    </location>
</feature>
<evidence type="ECO:0000256" key="6">
    <source>
        <dbReference type="ARBA" id="ARBA00047624"/>
    </source>
</evidence>
<reference evidence="8" key="1">
    <citation type="submission" date="2021-02" db="EMBL/GenBank/DDBJ databases">
        <title>Natrosporangium hydrolyticum gen. nov., sp. nov, a haloalkaliphilic actinobacterium from a soda solonchak soil.</title>
        <authorList>
            <person name="Sorokin D.Y."/>
            <person name="Khijniak T.V."/>
            <person name="Zakharycheva A.P."/>
            <person name="Boueva O.V."/>
            <person name="Ariskina E.V."/>
            <person name="Hahnke R.L."/>
            <person name="Bunk B."/>
            <person name="Sproer C."/>
            <person name="Schumann P."/>
            <person name="Evtushenko L.I."/>
            <person name="Kublanov I.V."/>
        </authorList>
    </citation>
    <scope>NUCLEOTIDE SEQUENCE</scope>
    <source>
        <strain evidence="8">DSM 106523</strain>
    </source>
</reference>
<keyword evidence="2" id="KW-0813">Transport</keyword>
<sequence>MTGAAGDYLVRIEQVHKSFGHTPVLNGVDLTVRPGEVTVVLGPSGSGKSTLLRCVNHLEKINAGRIWVDGELIGYRERRGKLYELREREVAAQRRAIGMVFQQFNLFPHMTVLENVMEAPVRLRQGSKSAIRDRAMALLDRVGLADKVDSYPAHISGGQQQRVAIARALAMRPKLMLFDEPTSALDPELVGEVLDVMKGLAQDGMTMIVVTHEIGFAREVGDALIFMDEGRIVEAGPPREVLANPQHERTKSFLAKVL</sequence>
<dbReference type="PANTHER" id="PTHR43166">
    <property type="entry name" value="AMINO ACID IMPORT ATP-BINDING PROTEIN"/>
    <property type="match status" value="1"/>
</dbReference>
<dbReference type="Proteomes" id="UP000662857">
    <property type="component" value="Chromosome"/>
</dbReference>
<dbReference type="SUPFAM" id="SSF52540">
    <property type="entry name" value="P-loop containing nucleoside triphosphate hydrolases"/>
    <property type="match status" value="1"/>
</dbReference>
<accession>A0A895YQ80</accession>
<comment type="similarity">
    <text evidence="1">Belongs to the ABC transporter superfamily.</text>
</comment>
<organism evidence="8 9">
    <name type="scientific">Natronosporangium hydrolyticum</name>
    <dbReference type="NCBI Taxonomy" id="2811111"/>
    <lineage>
        <taxon>Bacteria</taxon>
        <taxon>Bacillati</taxon>
        <taxon>Actinomycetota</taxon>
        <taxon>Actinomycetes</taxon>
        <taxon>Micromonosporales</taxon>
        <taxon>Micromonosporaceae</taxon>
        <taxon>Natronosporangium</taxon>
    </lineage>
</organism>
<dbReference type="InterPro" id="IPR050086">
    <property type="entry name" value="MetN_ABC_transporter-like"/>
</dbReference>
<dbReference type="InterPro" id="IPR027417">
    <property type="entry name" value="P-loop_NTPase"/>
</dbReference>
<dbReference type="PANTHER" id="PTHR43166:SF4">
    <property type="entry name" value="PHOSPHONATES IMPORT ATP-BINDING PROTEIN PHNC"/>
    <property type="match status" value="1"/>
</dbReference>
<dbReference type="InterPro" id="IPR017871">
    <property type="entry name" value="ABC_transporter-like_CS"/>
</dbReference>
<proteinExistence type="inferred from homology"/>
<evidence type="ECO:0000256" key="3">
    <source>
        <dbReference type="ARBA" id="ARBA00022741"/>
    </source>
</evidence>
<evidence type="ECO:0000313" key="9">
    <source>
        <dbReference type="Proteomes" id="UP000662857"/>
    </source>
</evidence>
<keyword evidence="3" id="KW-0547">Nucleotide-binding</keyword>
<evidence type="ECO:0000256" key="1">
    <source>
        <dbReference type="ARBA" id="ARBA00005417"/>
    </source>
</evidence>
<evidence type="ECO:0000256" key="4">
    <source>
        <dbReference type="ARBA" id="ARBA00022840"/>
    </source>
</evidence>
<dbReference type="InterPro" id="IPR030679">
    <property type="entry name" value="ABC_ATPase_HisP-typ"/>
</dbReference>
<evidence type="ECO:0000256" key="2">
    <source>
        <dbReference type="ARBA" id="ARBA00022448"/>
    </source>
</evidence>
<keyword evidence="9" id="KW-1185">Reference proteome</keyword>
<dbReference type="AlphaFoldDB" id="A0A895YQ80"/>
<dbReference type="GO" id="GO:0016887">
    <property type="term" value="F:ATP hydrolysis activity"/>
    <property type="evidence" value="ECO:0007669"/>
    <property type="project" value="InterPro"/>
</dbReference>
<dbReference type="Gene3D" id="3.40.50.300">
    <property type="entry name" value="P-loop containing nucleotide triphosphate hydrolases"/>
    <property type="match status" value="1"/>
</dbReference>
<evidence type="ECO:0000259" key="7">
    <source>
        <dbReference type="PROSITE" id="PS50893"/>
    </source>
</evidence>
<gene>
    <name evidence="8" type="ORF">JQS43_19275</name>
</gene>
<dbReference type="PROSITE" id="PS50893">
    <property type="entry name" value="ABC_TRANSPORTER_2"/>
    <property type="match status" value="1"/>
</dbReference>
<comment type="catalytic activity">
    <reaction evidence="6">
        <text>a polar amino acid(out) + ATP + H2O = a polar amino acid(in) + ADP + phosphate + H(+)</text>
        <dbReference type="Rhea" id="RHEA:14673"/>
        <dbReference type="ChEBI" id="CHEBI:15377"/>
        <dbReference type="ChEBI" id="CHEBI:15378"/>
        <dbReference type="ChEBI" id="CHEBI:30616"/>
        <dbReference type="ChEBI" id="CHEBI:43474"/>
        <dbReference type="ChEBI" id="CHEBI:62031"/>
        <dbReference type="ChEBI" id="CHEBI:456216"/>
        <dbReference type="EC" id="7.4.2.1"/>
    </reaction>
    <physiologicalReaction direction="left-to-right" evidence="6">
        <dbReference type="Rhea" id="RHEA:14674"/>
    </physiologicalReaction>
</comment>
<name>A0A895YQ80_9ACTN</name>
<dbReference type="GO" id="GO:0015426">
    <property type="term" value="F:ATPase-coupled polar amino acid-transporter activity"/>
    <property type="evidence" value="ECO:0007669"/>
    <property type="project" value="UniProtKB-EC"/>
</dbReference>
<keyword evidence="4 8" id="KW-0067">ATP-binding</keyword>
<dbReference type="FunFam" id="3.40.50.300:FF:000020">
    <property type="entry name" value="Amino acid ABC transporter ATP-binding component"/>
    <property type="match status" value="1"/>
</dbReference>
<evidence type="ECO:0000313" key="8">
    <source>
        <dbReference type="EMBL" id="QSB17443.1"/>
    </source>
</evidence>